<dbReference type="PANTHER" id="PTHR30627:SF26">
    <property type="entry name" value="PENICILLIN-BINDING PROTEIN 2B"/>
    <property type="match status" value="1"/>
</dbReference>
<dbReference type="Pfam" id="PF03717">
    <property type="entry name" value="PBP_dimer"/>
    <property type="match status" value="1"/>
</dbReference>
<dbReference type="InterPro" id="IPR050515">
    <property type="entry name" value="Beta-lactam/transpept"/>
</dbReference>
<dbReference type="AlphaFoldDB" id="A0A318KEK8"/>
<evidence type="ECO:0000256" key="4">
    <source>
        <dbReference type="SAM" id="Phobius"/>
    </source>
</evidence>
<dbReference type="Proteomes" id="UP000247612">
    <property type="component" value="Unassembled WGS sequence"/>
</dbReference>
<dbReference type="SUPFAM" id="SSF54184">
    <property type="entry name" value="Penicillin-binding protein 2x (pbp-2x), c-terminal domain"/>
    <property type="match status" value="2"/>
</dbReference>
<protein>
    <submittedName>
        <fullName evidence="6">Penicillin-binding protein 2B</fullName>
    </submittedName>
</protein>
<dbReference type="EMBL" id="QJKH01000019">
    <property type="protein sequence ID" value="PXX75214.1"/>
    <property type="molecule type" value="Genomic_DNA"/>
</dbReference>
<proteinExistence type="inferred from homology"/>
<organism evidence="6 7">
    <name type="scientific">Dielma fastidiosa</name>
    <dbReference type="NCBI Taxonomy" id="1034346"/>
    <lineage>
        <taxon>Bacteria</taxon>
        <taxon>Bacillati</taxon>
        <taxon>Bacillota</taxon>
        <taxon>Erysipelotrichia</taxon>
        <taxon>Erysipelotrichales</taxon>
        <taxon>Erysipelotrichaceae</taxon>
        <taxon>Dielma</taxon>
    </lineage>
</organism>
<dbReference type="InterPro" id="IPR012338">
    <property type="entry name" value="Beta-lactam/transpept-like"/>
</dbReference>
<evidence type="ECO:0000259" key="5">
    <source>
        <dbReference type="PROSITE" id="PS51178"/>
    </source>
</evidence>
<accession>A0A318KEK8</accession>
<keyword evidence="3 4" id="KW-0472">Membrane</keyword>
<keyword evidence="7" id="KW-1185">Reference proteome</keyword>
<dbReference type="InterPro" id="IPR036138">
    <property type="entry name" value="PBP_dimer_sf"/>
</dbReference>
<keyword evidence="4" id="KW-1133">Transmembrane helix</keyword>
<evidence type="ECO:0000256" key="2">
    <source>
        <dbReference type="ARBA" id="ARBA00007171"/>
    </source>
</evidence>
<comment type="subcellular location">
    <subcellularLocation>
        <location evidence="1">Membrane</location>
    </subcellularLocation>
</comment>
<evidence type="ECO:0000256" key="3">
    <source>
        <dbReference type="ARBA" id="ARBA00023136"/>
    </source>
</evidence>
<dbReference type="GO" id="GO:0071555">
    <property type="term" value="P:cell wall organization"/>
    <property type="evidence" value="ECO:0007669"/>
    <property type="project" value="TreeGrafter"/>
</dbReference>
<dbReference type="STRING" id="1034346.GCA_000313565_01889"/>
<name>A0A318KEK8_9FIRM</name>
<dbReference type="Gene3D" id="3.40.710.10">
    <property type="entry name" value="DD-peptidase/beta-lactamase superfamily"/>
    <property type="match status" value="1"/>
</dbReference>
<reference evidence="6 7" key="1">
    <citation type="submission" date="2018-05" db="EMBL/GenBank/DDBJ databases">
        <title>Genomic Encyclopedia of Type Strains, Phase IV (KMG-IV): sequencing the most valuable type-strain genomes for metagenomic binning, comparative biology and taxonomic classification.</title>
        <authorList>
            <person name="Goeker M."/>
        </authorList>
    </citation>
    <scope>NUCLEOTIDE SEQUENCE [LARGE SCALE GENOMIC DNA]</scope>
    <source>
        <strain evidence="6 7">JC118</strain>
    </source>
</reference>
<dbReference type="Gene3D" id="3.30.70.2110">
    <property type="match status" value="1"/>
</dbReference>
<dbReference type="OrthoDB" id="9804124at2"/>
<dbReference type="InterPro" id="IPR005543">
    <property type="entry name" value="PASTA_dom"/>
</dbReference>
<sequence>MKRSNLRIAGIFTVIAVLSLVVVINVFVVTIGGVHMRSGTNILASKEGSQERQETLPARRGYIRDRNGSIIAQDQDTYTIKAVLSKDRTGAYAYVDNKEFTAAALAPILGMSEEDIMNYLNLQDQGVYETLLGEKGKGLTIEQKEAIEAIEYTPDPNKKYPGLPGIEFDKTTTRFYSPGKFASNLLGFANYDEEQQRIVGQIGIEAFQDAVLKGSDGLVTYQKDALGYKLPGTEKTEKAAVNGNDVYLTLDKDVQSALEVALQSTMEANGAERAWGVIMEVETGKILAWAGYPTFDLNKRNIESYVDLPSMYVFEPGSVMKPFAYAAAMDAGVYKGDDTVFTGRFCIAYDENGGLYRTSGPCEENGNINDAERAGWGTISFDDGLIRSSNTCIATLLTDYLSTDVFWDYLDKFGFFKQTGIEGLSQSEEFGIKNDKTPLDRVAAGFGQGSAVTTLQLMQAYTAIFNDGIMVRPYYIDKIVNPNTNEIIESGKTQYVYTDEQGQPVPVLKKETTEKILKLMEQIVEDPEKGTAHKYKIDGVSMVAKTGTGEIAKDGSYGDTVYTSSIMAASPADDPKIMMYYAFESSNYLYYSADYFKNAFMTALDAASINNAQPLKAVAYDNSYGSTYQEYTMPTLVNHTLQYANWKLDEMDVDRIIIGDGNQVVSQYPKMGTTIGTKQHAFVKTDGINYTMPDMTGWAYKDVQIFKELSGMSIEMTGQGVVVWQNLDAGTSIFSDTEIKVTLD</sequence>
<dbReference type="RefSeq" id="WP_022938194.1">
    <property type="nucleotide sequence ID" value="NZ_CABKRQ010000005.1"/>
</dbReference>
<dbReference type="GO" id="GO:0005886">
    <property type="term" value="C:plasma membrane"/>
    <property type="evidence" value="ECO:0007669"/>
    <property type="project" value="TreeGrafter"/>
</dbReference>
<dbReference type="SUPFAM" id="SSF56519">
    <property type="entry name" value="Penicillin binding protein dimerisation domain"/>
    <property type="match status" value="1"/>
</dbReference>
<dbReference type="InterPro" id="IPR001460">
    <property type="entry name" value="PCN-bd_Tpept"/>
</dbReference>
<feature type="domain" description="PASTA" evidence="5">
    <location>
        <begin position="687"/>
        <end position="744"/>
    </location>
</feature>
<comment type="similarity">
    <text evidence="2">Belongs to the transpeptidase family.</text>
</comment>
<evidence type="ECO:0000313" key="6">
    <source>
        <dbReference type="EMBL" id="PXX75214.1"/>
    </source>
</evidence>
<dbReference type="PANTHER" id="PTHR30627">
    <property type="entry name" value="PEPTIDOGLYCAN D,D-TRANSPEPTIDASE"/>
    <property type="match status" value="1"/>
</dbReference>
<dbReference type="Pfam" id="PF00905">
    <property type="entry name" value="Transpeptidase"/>
    <property type="match status" value="1"/>
</dbReference>
<dbReference type="Gene3D" id="2.20.70.70">
    <property type="match status" value="1"/>
</dbReference>
<dbReference type="InterPro" id="IPR005311">
    <property type="entry name" value="PBP_dimer"/>
</dbReference>
<dbReference type="GO" id="GO:0008658">
    <property type="term" value="F:penicillin binding"/>
    <property type="evidence" value="ECO:0007669"/>
    <property type="project" value="InterPro"/>
</dbReference>
<evidence type="ECO:0000313" key="7">
    <source>
        <dbReference type="Proteomes" id="UP000247612"/>
    </source>
</evidence>
<keyword evidence="4" id="KW-0812">Transmembrane</keyword>
<dbReference type="CDD" id="cd06575">
    <property type="entry name" value="PASTA_Pbp2x-like_2"/>
    <property type="match status" value="1"/>
</dbReference>
<dbReference type="SUPFAM" id="SSF56601">
    <property type="entry name" value="beta-lactamase/transpeptidase-like"/>
    <property type="match status" value="1"/>
</dbReference>
<feature type="transmembrane region" description="Helical" evidence="4">
    <location>
        <begin position="12"/>
        <end position="36"/>
    </location>
</feature>
<dbReference type="Gene3D" id="3.90.1310.10">
    <property type="entry name" value="Penicillin-binding protein 2a (Domain 2)"/>
    <property type="match status" value="1"/>
</dbReference>
<dbReference type="PROSITE" id="PS51178">
    <property type="entry name" value="PASTA"/>
    <property type="match status" value="1"/>
</dbReference>
<comment type="caution">
    <text evidence="6">The sequence shown here is derived from an EMBL/GenBank/DDBJ whole genome shotgun (WGS) entry which is preliminary data.</text>
</comment>
<dbReference type="Pfam" id="PF03793">
    <property type="entry name" value="PASTA"/>
    <property type="match status" value="1"/>
</dbReference>
<evidence type="ECO:0000256" key="1">
    <source>
        <dbReference type="ARBA" id="ARBA00004370"/>
    </source>
</evidence>
<gene>
    <name evidence="6" type="ORF">DES51_11930</name>
</gene>